<dbReference type="PANTHER" id="PTHR12357">
    <property type="entry name" value="YTH YT521-B HOMOLOGY DOMAIN-CONTAINING"/>
    <property type="match status" value="1"/>
</dbReference>
<keyword evidence="4" id="KW-1185">Reference proteome</keyword>
<dbReference type="OrthoDB" id="6103986at2759"/>
<sequence>MDPATHQKDTAKPVVTKPLRETSVAAMATTTPANNEPAHDAITPRLRALLGDDTDLRLWLQHTGFFDPEYRQQILRSVRKIRAVDVERDKLVLDLRESTGGLFQVSPLSFSPSFPSPPSSLSTFTSAGAGFDAGATAAAATAVRLTPDGLAQVAPSDSFSTATSSVADSVSAISKERAEERTEERGTGPEEVPSPLAQARLCSGSGIAARGRADTRFFLVKCFDSANIYMSQRDGLWATQAKNGIIFTEAFAECQSVVLFFSINKSRAFQGFARMTSAPDATLPKPDWISKINLSAVTEPFRIEWISTAETEFDSVGDLKNPLNEFRSVVVGRDGQEYSPDCGRKMMALLNRQATRTAPPAAVRKPGKAGTPRFALADHGRQARARGRSPRRSYDGARLPSQWRRRQPDLSASRMPPAPTTPVAPAEPSPREEIPNLIDC</sequence>
<feature type="domain" description="YTH" evidence="2">
    <location>
        <begin position="215"/>
        <end position="350"/>
    </location>
</feature>
<protein>
    <recommendedName>
        <fullName evidence="2">YTH domain-containing protein</fullName>
    </recommendedName>
</protein>
<organism evidence="3 4">
    <name type="scientific">Ophiocordyceps sinensis</name>
    <dbReference type="NCBI Taxonomy" id="72228"/>
    <lineage>
        <taxon>Eukaryota</taxon>
        <taxon>Fungi</taxon>
        <taxon>Dikarya</taxon>
        <taxon>Ascomycota</taxon>
        <taxon>Pezizomycotina</taxon>
        <taxon>Sordariomycetes</taxon>
        <taxon>Hypocreomycetidae</taxon>
        <taxon>Hypocreales</taxon>
        <taxon>Ophiocordycipitaceae</taxon>
        <taxon>Ophiocordyceps</taxon>
    </lineage>
</organism>
<dbReference type="CDD" id="cd21134">
    <property type="entry name" value="YTH"/>
    <property type="match status" value="1"/>
</dbReference>
<feature type="region of interest" description="Disordered" evidence="1">
    <location>
        <begin position="355"/>
        <end position="440"/>
    </location>
</feature>
<dbReference type="Pfam" id="PF04146">
    <property type="entry name" value="YTH"/>
    <property type="match status" value="1"/>
</dbReference>
<dbReference type="EMBL" id="JAAVMX010000006">
    <property type="protein sequence ID" value="KAF4507410.1"/>
    <property type="molecule type" value="Genomic_DNA"/>
</dbReference>
<dbReference type="InterPro" id="IPR007275">
    <property type="entry name" value="YTH_domain"/>
</dbReference>
<feature type="compositionally biased region" description="Basic and acidic residues" evidence="1">
    <location>
        <begin position="174"/>
        <end position="188"/>
    </location>
</feature>
<dbReference type="GO" id="GO:0000398">
    <property type="term" value="P:mRNA splicing, via spliceosome"/>
    <property type="evidence" value="ECO:0007669"/>
    <property type="project" value="TreeGrafter"/>
</dbReference>
<gene>
    <name evidence="3" type="ORF">G6O67_006048</name>
</gene>
<dbReference type="GO" id="GO:0003729">
    <property type="term" value="F:mRNA binding"/>
    <property type="evidence" value="ECO:0007669"/>
    <property type="project" value="TreeGrafter"/>
</dbReference>
<dbReference type="Gene3D" id="3.10.590.10">
    <property type="entry name" value="ph1033 like domains"/>
    <property type="match status" value="1"/>
</dbReference>
<dbReference type="InterPro" id="IPR045168">
    <property type="entry name" value="YTH_prot"/>
</dbReference>
<dbReference type="Proteomes" id="UP000557566">
    <property type="component" value="Unassembled WGS sequence"/>
</dbReference>
<dbReference type="GO" id="GO:0000381">
    <property type="term" value="P:regulation of alternative mRNA splicing, via spliceosome"/>
    <property type="evidence" value="ECO:0007669"/>
    <property type="project" value="TreeGrafter"/>
</dbReference>
<feature type="region of interest" description="Disordered" evidence="1">
    <location>
        <begin position="170"/>
        <end position="195"/>
    </location>
</feature>
<dbReference type="PROSITE" id="PS50882">
    <property type="entry name" value="YTH"/>
    <property type="match status" value="1"/>
</dbReference>
<feature type="compositionally biased region" description="Basic residues" evidence="1">
    <location>
        <begin position="382"/>
        <end position="391"/>
    </location>
</feature>
<reference evidence="3 4" key="1">
    <citation type="journal article" date="2020" name="Genome Biol. Evol.">
        <title>A new high-quality draft genome assembly of the Chinese cordyceps Ophiocordyceps sinensis.</title>
        <authorList>
            <person name="Shu R."/>
            <person name="Zhang J."/>
            <person name="Meng Q."/>
            <person name="Zhang H."/>
            <person name="Zhou G."/>
            <person name="Li M."/>
            <person name="Wu P."/>
            <person name="Zhao Y."/>
            <person name="Chen C."/>
            <person name="Qin Q."/>
        </authorList>
    </citation>
    <scope>NUCLEOTIDE SEQUENCE [LARGE SCALE GENOMIC DNA]</scope>
    <source>
        <strain evidence="3 4">IOZ07</strain>
    </source>
</reference>
<evidence type="ECO:0000256" key="1">
    <source>
        <dbReference type="SAM" id="MobiDB-lite"/>
    </source>
</evidence>
<dbReference type="GO" id="GO:1990247">
    <property type="term" value="F:N6-methyladenosine-containing RNA reader activity"/>
    <property type="evidence" value="ECO:0007669"/>
    <property type="project" value="TreeGrafter"/>
</dbReference>
<evidence type="ECO:0000313" key="3">
    <source>
        <dbReference type="EMBL" id="KAF4507410.1"/>
    </source>
</evidence>
<feature type="compositionally biased region" description="Pro residues" evidence="1">
    <location>
        <begin position="416"/>
        <end position="428"/>
    </location>
</feature>
<dbReference type="GO" id="GO:0005654">
    <property type="term" value="C:nucleoplasm"/>
    <property type="evidence" value="ECO:0007669"/>
    <property type="project" value="TreeGrafter"/>
</dbReference>
<comment type="caution">
    <text evidence="3">The sequence shown here is derived from an EMBL/GenBank/DDBJ whole genome shotgun (WGS) entry which is preliminary data.</text>
</comment>
<evidence type="ECO:0000313" key="4">
    <source>
        <dbReference type="Proteomes" id="UP000557566"/>
    </source>
</evidence>
<evidence type="ECO:0000259" key="2">
    <source>
        <dbReference type="PROSITE" id="PS50882"/>
    </source>
</evidence>
<accession>A0A8H4LYA1</accession>
<dbReference type="PANTHER" id="PTHR12357:SF3">
    <property type="entry name" value="YTH DOMAIN-CONTAINING PROTEIN 1"/>
    <property type="match status" value="1"/>
</dbReference>
<proteinExistence type="predicted"/>
<name>A0A8H4LYA1_9HYPO</name>
<dbReference type="AlphaFoldDB" id="A0A8H4LYA1"/>